<gene>
    <name evidence="2" type="ORF">BpHYR1_001543</name>
</gene>
<evidence type="ECO:0000256" key="1">
    <source>
        <dbReference type="SAM" id="Phobius"/>
    </source>
</evidence>
<feature type="transmembrane region" description="Helical" evidence="1">
    <location>
        <begin position="60"/>
        <end position="79"/>
    </location>
</feature>
<organism evidence="2 3">
    <name type="scientific">Brachionus plicatilis</name>
    <name type="common">Marine rotifer</name>
    <name type="synonym">Brachionus muelleri</name>
    <dbReference type="NCBI Taxonomy" id="10195"/>
    <lineage>
        <taxon>Eukaryota</taxon>
        <taxon>Metazoa</taxon>
        <taxon>Spiralia</taxon>
        <taxon>Gnathifera</taxon>
        <taxon>Rotifera</taxon>
        <taxon>Eurotatoria</taxon>
        <taxon>Monogononta</taxon>
        <taxon>Pseudotrocha</taxon>
        <taxon>Ploima</taxon>
        <taxon>Brachionidae</taxon>
        <taxon>Brachionus</taxon>
    </lineage>
</organism>
<reference evidence="2 3" key="1">
    <citation type="journal article" date="2018" name="Sci. Rep.">
        <title>Genomic signatures of local adaptation to the degree of environmental predictability in rotifers.</title>
        <authorList>
            <person name="Franch-Gras L."/>
            <person name="Hahn C."/>
            <person name="Garcia-Roger E.M."/>
            <person name="Carmona M.J."/>
            <person name="Serra M."/>
            <person name="Gomez A."/>
        </authorList>
    </citation>
    <scope>NUCLEOTIDE SEQUENCE [LARGE SCALE GENOMIC DNA]</scope>
    <source>
        <strain evidence="2">HYR1</strain>
    </source>
</reference>
<comment type="caution">
    <text evidence="2">The sequence shown here is derived from an EMBL/GenBank/DDBJ whole genome shotgun (WGS) entry which is preliminary data.</text>
</comment>
<evidence type="ECO:0000313" key="3">
    <source>
        <dbReference type="Proteomes" id="UP000276133"/>
    </source>
</evidence>
<name>A0A3M7PZE1_BRAPC</name>
<dbReference type="EMBL" id="REGN01008048">
    <property type="protein sequence ID" value="RNA04562.1"/>
    <property type="molecule type" value="Genomic_DNA"/>
</dbReference>
<dbReference type="Proteomes" id="UP000276133">
    <property type="component" value="Unassembled WGS sequence"/>
</dbReference>
<keyword evidence="3" id="KW-1185">Reference proteome</keyword>
<proteinExistence type="predicted"/>
<evidence type="ECO:0000313" key="2">
    <source>
        <dbReference type="EMBL" id="RNA04562.1"/>
    </source>
</evidence>
<dbReference type="AlphaFoldDB" id="A0A3M7PZE1"/>
<keyword evidence="1" id="KW-0812">Transmembrane</keyword>
<keyword evidence="1" id="KW-1133">Transmembrane helix</keyword>
<protein>
    <submittedName>
        <fullName evidence="2">Uncharacterized protein</fullName>
    </submittedName>
</protein>
<accession>A0A3M7PZE1</accession>
<keyword evidence="1" id="KW-0472">Membrane</keyword>
<sequence length="83" mass="9404">MIEVAGRCSQQQVNLCPGGYPSRTFYHSLYHSGASRLLQVPRILHCCLLPNQVLKFDYNFIYGLTTVVGVFLFPTYPSLTFNT</sequence>